<dbReference type="Pfam" id="PF04055">
    <property type="entry name" value="Radical_SAM"/>
    <property type="match status" value="1"/>
</dbReference>
<sequence>MFDLRQRINRIIIKLSYRFGVSRLRSMPKKLAIDPTNHCDLKCPLCPTGLGDKTVSRGLMKLDQFKPVIDHLGKWLQSVDMYSWGEPLLNKSFVEMIRYSATDHNIRTITSLHLNNLTDEQVEGFVTSGLDKLIVSVDGATQEVYEQYRVEGNIEKVFDNMKRLVNAKAKHNSKLKIVWNFLVMKQNEHQINLAKDRAKEIGVEITFSIMRTNLKDDILGKVENNIEKDAKWIPDNPDYNPYDLEKKTRKNPIKFCKRPWTETFINWNGDVFPCGCVVTENKYSMGNVFETSFEDVWNGEKYISARKELLDQPNDLETICHLCKENGYYTP</sequence>
<dbReference type="SFLD" id="SFLDG01067">
    <property type="entry name" value="SPASM/twitch_domain_containing"/>
    <property type="match status" value="1"/>
</dbReference>
<dbReference type="GO" id="GO:0046872">
    <property type="term" value="F:metal ion binding"/>
    <property type="evidence" value="ECO:0007669"/>
    <property type="project" value="UniProtKB-KW"/>
</dbReference>
<comment type="cofactor">
    <cofactor evidence="1">
        <name>[4Fe-4S] cluster</name>
        <dbReference type="ChEBI" id="CHEBI:49883"/>
    </cofactor>
</comment>
<reference evidence="9" key="1">
    <citation type="submission" date="2018-05" db="EMBL/GenBank/DDBJ databases">
        <authorList>
            <person name="Lanie J.A."/>
            <person name="Ng W.-L."/>
            <person name="Kazmierczak K.M."/>
            <person name="Andrzejewski T.M."/>
            <person name="Davidsen T.M."/>
            <person name="Wayne K.J."/>
            <person name="Tettelin H."/>
            <person name="Glass J.I."/>
            <person name="Rusch D."/>
            <person name="Podicherti R."/>
            <person name="Tsui H.-C.T."/>
            <person name="Winkler M.E."/>
        </authorList>
    </citation>
    <scope>NUCLEOTIDE SEQUENCE</scope>
</reference>
<evidence type="ECO:0000313" key="9">
    <source>
        <dbReference type="EMBL" id="SVB50253.1"/>
    </source>
</evidence>
<dbReference type="InterPro" id="IPR050377">
    <property type="entry name" value="Radical_SAM_PqqE_MftC-like"/>
</dbReference>
<organism evidence="9">
    <name type="scientific">marine metagenome</name>
    <dbReference type="NCBI Taxonomy" id="408172"/>
    <lineage>
        <taxon>unclassified sequences</taxon>
        <taxon>metagenomes</taxon>
        <taxon>ecological metagenomes</taxon>
    </lineage>
</organism>
<evidence type="ECO:0000256" key="2">
    <source>
        <dbReference type="ARBA" id="ARBA00022485"/>
    </source>
</evidence>
<evidence type="ECO:0008006" key="10">
    <source>
        <dbReference type="Google" id="ProtNLM"/>
    </source>
</evidence>
<dbReference type="InterPro" id="IPR023885">
    <property type="entry name" value="4Fe4S-binding_SPASM_dom"/>
</dbReference>
<feature type="domain" description="4Fe4S-binding SPASM" evidence="8">
    <location>
        <begin position="256"/>
        <end position="324"/>
    </location>
</feature>
<keyword evidence="3" id="KW-0949">S-adenosyl-L-methionine</keyword>
<name>A0A382EK21_9ZZZZ</name>
<evidence type="ECO:0000256" key="1">
    <source>
        <dbReference type="ARBA" id="ARBA00001966"/>
    </source>
</evidence>
<evidence type="ECO:0000256" key="5">
    <source>
        <dbReference type="ARBA" id="ARBA00023004"/>
    </source>
</evidence>
<dbReference type="SFLD" id="SFLDG01387">
    <property type="entry name" value="BtrN-like_SPASM_domain_contain"/>
    <property type="match status" value="1"/>
</dbReference>
<dbReference type="SFLD" id="SFLDS00029">
    <property type="entry name" value="Radical_SAM"/>
    <property type="match status" value="1"/>
</dbReference>
<keyword evidence="4" id="KW-0479">Metal-binding</keyword>
<evidence type="ECO:0000259" key="7">
    <source>
        <dbReference type="Pfam" id="PF04055"/>
    </source>
</evidence>
<evidence type="ECO:0000256" key="6">
    <source>
        <dbReference type="ARBA" id="ARBA00023014"/>
    </source>
</evidence>
<evidence type="ECO:0000256" key="4">
    <source>
        <dbReference type="ARBA" id="ARBA00022723"/>
    </source>
</evidence>
<keyword evidence="6" id="KW-0411">Iron-sulfur</keyword>
<keyword evidence="5" id="KW-0408">Iron</keyword>
<dbReference type="InterPro" id="IPR034391">
    <property type="entry name" value="AdoMet-like_SPASM_containing"/>
</dbReference>
<dbReference type="GO" id="GO:0051536">
    <property type="term" value="F:iron-sulfur cluster binding"/>
    <property type="evidence" value="ECO:0007669"/>
    <property type="project" value="UniProtKB-KW"/>
</dbReference>
<dbReference type="AlphaFoldDB" id="A0A382EK21"/>
<evidence type="ECO:0000256" key="3">
    <source>
        <dbReference type="ARBA" id="ARBA00022691"/>
    </source>
</evidence>
<protein>
    <recommendedName>
        <fullName evidence="10">Radical SAM core domain-containing protein</fullName>
    </recommendedName>
</protein>
<dbReference type="PANTHER" id="PTHR11228">
    <property type="entry name" value="RADICAL SAM DOMAIN PROTEIN"/>
    <property type="match status" value="1"/>
</dbReference>
<dbReference type="CDD" id="cd01335">
    <property type="entry name" value="Radical_SAM"/>
    <property type="match status" value="1"/>
</dbReference>
<dbReference type="CDD" id="cd21109">
    <property type="entry name" value="SPASM"/>
    <property type="match status" value="1"/>
</dbReference>
<dbReference type="InterPro" id="IPR058240">
    <property type="entry name" value="rSAM_sf"/>
</dbReference>
<dbReference type="Gene3D" id="3.20.20.70">
    <property type="entry name" value="Aldolase class I"/>
    <property type="match status" value="1"/>
</dbReference>
<dbReference type="InterPro" id="IPR007197">
    <property type="entry name" value="rSAM"/>
</dbReference>
<dbReference type="EMBL" id="UINC01044594">
    <property type="protein sequence ID" value="SVB50253.1"/>
    <property type="molecule type" value="Genomic_DNA"/>
</dbReference>
<dbReference type="SUPFAM" id="SSF102114">
    <property type="entry name" value="Radical SAM enzymes"/>
    <property type="match status" value="1"/>
</dbReference>
<gene>
    <name evidence="9" type="ORF">METZ01_LOCUS203107</name>
</gene>
<dbReference type="PANTHER" id="PTHR11228:SF7">
    <property type="entry name" value="PQQA PEPTIDE CYCLASE"/>
    <property type="match status" value="1"/>
</dbReference>
<dbReference type="GO" id="GO:0003824">
    <property type="term" value="F:catalytic activity"/>
    <property type="evidence" value="ECO:0007669"/>
    <property type="project" value="InterPro"/>
</dbReference>
<keyword evidence="2" id="KW-0004">4Fe-4S</keyword>
<accession>A0A382EK21</accession>
<feature type="domain" description="Radical SAM core" evidence="7">
    <location>
        <begin position="35"/>
        <end position="171"/>
    </location>
</feature>
<proteinExistence type="predicted"/>
<dbReference type="Pfam" id="PF13186">
    <property type="entry name" value="SPASM"/>
    <property type="match status" value="1"/>
</dbReference>
<evidence type="ECO:0000259" key="8">
    <source>
        <dbReference type="Pfam" id="PF13186"/>
    </source>
</evidence>
<dbReference type="InterPro" id="IPR013785">
    <property type="entry name" value="Aldolase_TIM"/>
</dbReference>